<evidence type="ECO:0000313" key="2">
    <source>
        <dbReference type="Proteomes" id="UP001152795"/>
    </source>
</evidence>
<dbReference type="Proteomes" id="UP001152795">
    <property type="component" value="Unassembled WGS sequence"/>
</dbReference>
<protein>
    <submittedName>
        <fullName evidence="1">Uncharacterized protein</fullName>
    </submittedName>
</protein>
<proteinExistence type="predicted"/>
<organism evidence="1 2">
    <name type="scientific">Paramuricea clavata</name>
    <name type="common">Red gorgonian</name>
    <name type="synonym">Violescent sea-whip</name>
    <dbReference type="NCBI Taxonomy" id="317549"/>
    <lineage>
        <taxon>Eukaryota</taxon>
        <taxon>Metazoa</taxon>
        <taxon>Cnidaria</taxon>
        <taxon>Anthozoa</taxon>
        <taxon>Octocorallia</taxon>
        <taxon>Malacalcyonacea</taxon>
        <taxon>Plexauridae</taxon>
        <taxon>Paramuricea</taxon>
    </lineage>
</organism>
<comment type="caution">
    <text evidence="1">The sequence shown here is derived from an EMBL/GenBank/DDBJ whole genome shotgun (WGS) entry which is preliminary data.</text>
</comment>
<reference evidence="1" key="1">
    <citation type="submission" date="2020-04" db="EMBL/GenBank/DDBJ databases">
        <authorList>
            <person name="Alioto T."/>
            <person name="Alioto T."/>
            <person name="Gomez Garrido J."/>
        </authorList>
    </citation>
    <scope>NUCLEOTIDE SEQUENCE</scope>
    <source>
        <strain evidence="1">A484AB</strain>
    </source>
</reference>
<dbReference type="AlphaFoldDB" id="A0A6S7IL38"/>
<sequence length="188" mass="20767">MAYQPGGFGLSAKPVDTGKKRKITPKQTKTNEVNEQHQITFVMPTVEVIEFFGQVTCRKLSVKKIGNDNPNVVLLMKSMLTKISIQGGLHQWTSNSGIHTPKGSILFTSNTQESDRCVLLKASDFEAKSLMDALRNQFCVSAMHVFGGVKARDVKYLWASTHKNVNPCPINSGFGYITNNLGYQSIPT</sequence>
<gene>
    <name evidence="1" type="ORF">PACLA_8A012204</name>
</gene>
<accession>A0A6S7IL38</accession>
<keyword evidence="2" id="KW-1185">Reference proteome</keyword>
<dbReference type="EMBL" id="CACRXK020005561">
    <property type="protein sequence ID" value="CAB4006641.1"/>
    <property type="molecule type" value="Genomic_DNA"/>
</dbReference>
<name>A0A6S7IL38_PARCT</name>
<evidence type="ECO:0000313" key="1">
    <source>
        <dbReference type="EMBL" id="CAB4006641.1"/>
    </source>
</evidence>